<dbReference type="InterPro" id="IPR038694">
    <property type="entry name" value="DUF427_sf"/>
</dbReference>
<accession>U5DQN3</accession>
<keyword evidence="3" id="KW-1185">Reference proteome</keyword>
<name>U5DQN3_9CHRO</name>
<dbReference type="AlphaFoldDB" id="U5DQN3"/>
<dbReference type="PANTHER" id="PTHR34310:SF5">
    <property type="entry name" value="DUF427 DOMAIN PROTEIN (AFU_ORTHOLOGUE AFUA_3G02220)"/>
    <property type="match status" value="1"/>
</dbReference>
<dbReference type="Pfam" id="PF04248">
    <property type="entry name" value="NTP_transf_9"/>
    <property type="match status" value="1"/>
</dbReference>
<dbReference type="eggNOG" id="COG2343">
    <property type="taxonomic scope" value="Bacteria"/>
</dbReference>
<feature type="domain" description="DUF427" evidence="1">
    <location>
        <begin position="3"/>
        <end position="88"/>
    </location>
</feature>
<dbReference type="OrthoDB" id="4565346at2"/>
<dbReference type="EMBL" id="ASSJ01000004">
    <property type="protein sequence ID" value="ERN42934.1"/>
    <property type="molecule type" value="Genomic_DNA"/>
</dbReference>
<dbReference type="InParanoid" id="U5DQN3"/>
<dbReference type="InterPro" id="IPR007361">
    <property type="entry name" value="DUF427"/>
</dbReference>
<dbReference type="STRING" id="582515.KR51_00002380"/>
<dbReference type="RefSeq" id="WP_022603952.1">
    <property type="nucleotide sequence ID" value="NZ_ASSJ01000004.1"/>
</dbReference>
<proteinExistence type="predicted"/>
<evidence type="ECO:0000259" key="1">
    <source>
        <dbReference type="Pfam" id="PF04248"/>
    </source>
</evidence>
<sequence>MTQATWNGVVLANSQRCERVEGNEYFPPDDVYWDYFQGTDTHTVCPWKGTASYYTITIGGESLSDAAWSYPQAKERAKHIEGYVAFYTRKGVIVS</sequence>
<comment type="caution">
    <text evidence="2">The sequence shown here is derived from an EMBL/GenBank/DDBJ whole genome shotgun (WGS) entry which is preliminary data.</text>
</comment>
<evidence type="ECO:0000313" key="3">
    <source>
        <dbReference type="Proteomes" id="UP000016960"/>
    </source>
</evidence>
<dbReference type="Gene3D" id="2.170.150.40">
    <property type="entry name" value="Domain of unknown function (DUF427)"/>
    <property type="match status" value="1"/>
</dbReference>
<dbReference type="Proteomes" id="UP000016960">
    <property type="component" value="Unassembled WGS sequence"/>
</dbReference>
<reference evidence="2 3" key="1">
    <citation type="submission" date="2013-05" db="EMBL/GenBank/DDBJ databases">
        <title>Draft genome sequence of Rubidibacter lacunae KORDI 51-2.</title>
        <authorList>
            <person name="Choi D.H."/>
            <person name="Noh J.H."/>
            <person name="Kwon K.-K."/>
            <person name="Lee J.-H."/>
            <person name="Ryu J.-Y."/>
        </authorList>
    </citation>
    <scope>NUCLEOTIDE SEQUENCE [LARGE SCALE GENOMIC DNA]</scope>
    <source>
        <strain evidence="2 3">KORDI 51-2</strain>
    </source>
</reference>
<dbReference type="PATRIC" id="fig|582515.4.peg.264"/>
<evidence type="ECO:0000313" key="2">
    <source>
        <dbReference type="EMBL" id="ERN42934.1"/>
    </source>
</evidence>
<dbReference type="PANTHER" id="PTHR34310">
    <property type="entry name" value="DUF427 DOMAIN PROTEIN (AFU_ORTHOLOGUE AFUA_3G02220)"/>
    <property type="match status" value="1"/>
</dbReference>
<gene>
    <name evidence="2" type="ORF">KR51_00002380</name>
</gene>
<organism evidence="2 3">
    <name type="scientific">Rubidibacter lacunae KORDI 51-2</name>
    <dbReference type="NCBI Taxonomy" id="582515"/>
    <lineage>
        <taxon>Bacteria</taxon>
        <taxon>Bacillati</taxon>
        <taxon>Cyanobacteriota</taxon>
        <taxon>Cyanophyceae</taxon>
        <taxon>Oscillatoriophycideae</taxon>
        <taxon>Chroococcales</taxon>
        <taxon>Aphanothecaceae</taxon>
        <taxon>Rubidibacter</taxon>
    </lineage>
</organism>
<protein>
    <recommendedName>
        <fullName evidence="1">DUF427 domain-containing protein</fullName>
    </recommendedName>
</protein>